<name>A0A834W2V2_9FABA</name>
<reference evidence="2" key="1">
    <citation type="submission" date="2020-09" db="EMBL/GenBank/DDBJ databases">
        <title>Genome-Enabled Discovery of Anthraquinone Biosynthesis in Senna tora.</title>
        <authorList>
            <person name="Kang S.-H."/>
            <person name="Pandey R.P."/>
            <person name="Lee C.-M."/>
            <person name="Sim J.-S."/>
            <person name="Jeong J.-T."/>
            <person name="Choi B.-S."/>
            <person name="Jung M."/>
            <person name="Ginzburg D."/>
            <person name="Zhao K."/>
            <person name="Won S.Y."/>
            <person name="Oh T.-J."/>
            <person name="Yu Y."/>
            <person name="Kim N.-H."/>
            <person name="Lee O.R."/>
            <person name="Lee T.-H."/>
            <person name="Bashyal P."/>
            <person name="Kim T.-S."/>
            <person name="Lee W.-H."/>
            <person name="Kawkins C."/>
            <person name="Kim C.-K."/>
            <person name="Kim J.S."/>
            <person name="Ahn B.O."/>
            <person name="Rhee S.Y."/>
            <person name="Sohng J.K."/>
        </authorList>
    </citation>
    <scope>NUCLEOTIDE SEQUENCE</scope>
    <source>
        <tissue evidence="2">Leaf</tissue>
    </source>
</reference>
<proteinExistence type="predicted"/>
<evidence type="ECO:0000313" key="3">
    <source>
        <dbReference type="Proteomes" id="UP000634136"/>
    </source>
</evidence>
<evidence type="ECO:0000256" key="1">
    <source>
        <dbReference type="SAM" id="MobiDB-lite"/>
    </source>
</evidence>
<evidence type="ECO:0000313" key="2">
    <source>
        <dbReference type="EMBL" id="KAF7807322.1"/>
    </source>
</evidence>
<organism evidence="2 3">
    <name type="scientific">Senna tora</name>
    <dbReference type="NCBI Taxonomy" id="362788"/>
    <lineage>
        <taxon>Eukaryota</taxon>
        <taxon>Viridiplantae</taxon>
        <taxon>Streptophyta</taxon>
        <taxon>Embryophyta</taxon>
        <taxon>Tracheophyta</taxon>
        <taxon>Spermatophyta</taxon>
        <taxon>Magnoliopsida</taxon>
        <taxon>eudicotyledons</taxon>
        <taxon>Gunneridae</taxon>
        <taxon>Pentapetalae</taxon>
        <taxon>rosids</taxon>
        <taxon>fabids</taxon>
        <taxon>Fabales</taxon>
        <taxon>Fabaceae</taxon>
        <taxon>Caesalpinioideae</taxon>
        <taxon>Cassia clade</taxon>
        <taxon>Senna</taxon>
    </lineage>
</organism>
<accession>A0A834W2V2</accession>
<keyword evidence="3" id="KW-1185">Reference proteome</keyword>
<protein>
    <submittedName>
        <fullName evidence="2">Uncharacterized protein</fullName>
    </submittedName>
</protein>
<sequence length="299" mass="33764">MRVRHTCGYWTTGKAFEHFTIEPTNIDSAIIEVPPTNVCSHASSSRRNPTFGESSYQGTVYVNEDEGERRDPDFVPSDIPDTSNEGDLETSGGEVGGGNDLLDERLAAIYDQIDMEAQANLEFPKDVPPSMDNMLFVGAMFDSKDAPSGRENVLHTTAQELHGVQVKGHFHVIETPDIHVSAIIDRICVMFNTTVKYNKAWRTKHKALARAFGNWDRSYAIMPRWLEAARHFNPGSVVHEQRKSIEWKEPPDFKAYFVTQSTIIDTQLRVGRLFSEKVTEDLERLTDLASGLRVKNYDL</sequence>
<dbReference type="AlphaFoldDB" id="A0A834W2V2"/>
<feature type="region of interest" description="Disordered" evidence="1">
    <location>
        <begin position="64"/>
        <end position="97"/>
    </location>
</feature>
<dbReference type="OrthoDB" id="678681at2759"/>
<dbReference type="EMBL" id="JAAIUW010000012">
    <property type="protein sequence ID" value="KAF7807322.1"/>
    <property type="molecule type" value="Genomic_DNA"/>
</dbReference>
<comment type="caution">
    <text evidence="2">The sequence shown here is derived from an EMBL/GenBank/DDBJ whole genome shotgun (WGS) entry which is preliminary data.</text>
</comment>
<gene>
    <name evidence="2" type="ORF">G2W53_039483</name>
</gene>
<dbReference type="Proteomes" id="UP000634136">
    <property type="component" value="Unassembled WGS sequence"/>
</dbReference>